<dbReference type="RefSeq" id="WP_203366568.1">
    <property type="nucleotide sequence ID" value="NZ_WSFT01000036.1"/>
</dbReference>
<sequence>MKKKSMIFVGLFLILIIIQFISSYEIIEKIPTGNNRIDYLADKHLKEDTFDRLWAYKHTGDIKDVRGDTSNIKKVDEVRGYFNNFNLKQVSREKYGDKIDHGYPEYNINLKNEANYEGISIRIMDNQYIEVIVEIFIEEYNKKDKITKYSNEREHHYFEILDGTVDYNYLDQIIKSIQ</sequence>
<name>A0A942UU56_9FIRM</name>
<keyword evidence="2" id="KW-1185">Reference proteome</keyword>
<evidence type="ECO:0000313" key="2">
    <source>
        <dbReference type="Proteomes" id="UP000724672"/>
    </source>
</evidence>
<dbReference type="AlphaFoldDB" id="A0A942UU56"/>
<organism evidence="1 2">
    <name type="scientific">Anaeromonas frigoriresistens</name>
    <dbReference type="NCBI Taxonomy" id="2683708"/>
    <lineage>
        <taxon>Bacteria</taxon>
        <taxon>Bacillati</taxon>
        <taxon>Bacillota</taxon>
        <taxon>Tissierellia</taxon>
        <taxon>Tissierellales</taxon>
        <taxon>Thermohalobacteraceae</taxon>
        <taxon>Anaeromonas</taxon>
    </lineage>
</organism>
<gene>
    <name evidence="1" type="ORF">GOQ27_09240</name>
</gene>
<evidence type="ECO:0000313" key="1">
    <source>
        <dbReference type="EMBL" id="MBS4538648.1"/>
    </source>
</evidence>
<protein>
    <submittedName>
        <fullName evidence="1">Uncharacterized protein</fullName>
    </submittedName>
</protein>
<dbReference type="Proteomes" id="UP000724672">
    <property type="component" value="Unassembled WGS sequence"/>
</dbReference>
<dbReference type="EMBL" id="WSFT01000036">
    <property type="protein sequence ID" value="MBS4538648.1"/>
    <property type="molecule type" value="Genomic_DNA"/>
</dbReference>
<proteinExistence type="predicted"/>
<comment type="caution">
    <text evidence="1">The sequence shown here is derived from an EMBL/GenBank/DDBJ whole genome shotgun (WGS) entry which is preliminary data.</text>
</comment>
<reference evidence="1" key="1">
    <citation type="submission" date="2019-12" db="EMBL/GenBank/DDBJ databases">
        <title>Clostridiaceae gen. nov. sp. nov., isolated from sediment in Xinjiang, China.</title>
        <authorList>
            <person name="Zhang R."/>
        </authorList>
    </citation>
    <scope>NUCLEOTIDE SEQUENCE</scope>
    <source>
        <strain evidence="1">D2Q-11</strain>
    </source>
</reference>
<accession>A0A942UU56</accession>